<comment type="caution">
    <text evidence="1">The sequence shown here is derived from an EMBL/GenBank/DDBJ whole genome shotgun (WGS) entry which is preliminary data.</text>
</comment>
<reference evidence="1 2" key="1">
    <citation type="submission" date="2024-05" db="EMBL/GenBank/DDBJ databases">
        <title>Genome sequencing and assembly of Indian major carp, Cirrhinus mrigala (Hamilton, 1822).</title>
        <authorList>
            <person name="Mohindra V."/>
            <person name="Chowdhury L.M."/>
            <person name="Lal K."/>
            <person name="Jena J.K."/>
        </authorList>
    </citation>
    <scope>NUCLEOTIDE SEQUENCE [LARGE SCALE GENOMIC DNA]</scope>
    <source>
        <strain evidence="1">CM1030</strain>
        <tissue evidence="1">Blood</tissue>
    </source>
</reference>
<feature type="non-terminal residue" evidence="1">
    <location>
        <position position="58"/>
    </location>
</feature>
<organism evidence="1 2">
    <name type="scientific">Cirrhinus mrigala</name>
    <name type="common">Mrigala</name>
    <dbReference type="NCBI Taxonomy" id="683832"/>
    <lineage>
        <taxon>Eukaryota</taxon>
        <taxon>Metazoa</taxon>
        <taxon>Chordata</taxon>
        <taxon>Craniata</taxon>
        <taxon>Vertebrata</taxon>
        <taxon>Euteleostomi</taxon>
        <taxon>Actinopterygii</taxon>
        <taxon>Neopterygii</taxon>
        <taxon>Teleostei</taxon>
        <taxon>Ostariophysi</taxon>
        <taxon>Cypriniformes</taxon>
        <taxon>Cyprinidae</taxon>
        <taxon>Labeoninae</taxon>
        <taxon>Labeonini</taxon>
        <taxon>Cirrhinus</taxon>
    </lineage>
</organism>
<protein>
    <submittedName>
        <fullName evidence="1">Uncharacterized protein</fullName>
    </submittedName>
</protein>
<dbReference type="EMBL" id="JAMKFB020000010">
    <property type="protein sequence ID" value="KAL0183222.1"/>
    <property type="molecule type" value="Genomic_DNA"/>
</dbReference>
<keyword evidence="2" id="KW-1185">Reference proteome</keyword>
<gene>
    <name evidence="1" type="ORF">M9458_022597</name>
</gene>
<dbReference type="AlphaFoldDB" id="A0ABD0QBC6"/>
<proteinExistence type="predicted"/>
<accession>A0ABD0QBC6</accession>
<name>A0ABD0QBC6_CIRMR</name>
<evidence type="ECO:0000313" key="2">
    <source>
        <dbReference type="Proteomes" id="UP001529510"/>
    </source>
</evidence>
<sequence>LGTRPHRTVFTRAIEACDLHWQDSHLQHIINDDLYTNYCYHDNTENSLFDSRGWPLWH</sequence>
<evidence type="ECO:0000313" key="1">
    <source>
        <dbReference type="EMBL" id="KAL0183222.1"/>
    </source>
</evidence>
<dbReference type="Proteomes" id="UP001529510">
    <property type="component" value="Unassembled WGS sequence"/>
</dbReference>
<feature type="non-terminal residue" evidence="1">
    <location>
        <position position="1"/>
    </location>
</feature>